<dbReference type="OrthoDB" id="9794178at2"/>
<evidence type="ECO:0000313" key="4">
    <source>
        <dbReference type="EMBL" id="ACB28072.1"/>
    </source>
</evidence>
<dbReference type="AlphaFoldDB" id="B1M997"/>
<evidence type="ECO:0000256" key="2">
    <source>
        <dbReference type="ARBA" id="ARBA00023004"/>
    </source>
</evidence>
<dbReference type="Gene3D" id="3.30.2020.30">
    <property type="match status" value="1"/>
</dbReference>
<dbReference type="Pfam" id="PF06155">
    <property type="entry name" value="GBBH-like_N"/>
    <property type="match status" value="1"/>
</dbReference>
<dbReference type="PATRIC" id="fig|426355.14.peg.6221"/>
<dbReference type="GO" id="GO:0046872">
    <property type="term" value="F:metal ion binding"/>
    <property type="evidence" value="ECO:0007669"/>
    <property type="project" value="UniProtKB-KW"/>
</dbReference>
<dbReference type="GeneID" id="6142287"/>
<keyword evidence="1" id="KW-0479">Metal-binding</keyword>
<feature type="domain" description="Gamma-butyrobetaine hydroxylase-like N-terminal" evidence="3">
    <location>
        <begin position="25"/>
        <end position="106"/>
    </location>
</feature>
<evidence type="ECO:0000313" key="5">
    <source>
        <dbReference type="Proteomes" id="UP000006589"/>
    </source>
</evidence>
<protein>
    <recommendedName>
        <fullName evidence="3">Gamma-butyrobetaine hydroxylase-like N-terminal domain-containing protein</fullName>
    </recommendedName>
</protein>
<dbReference type="EMBL" id="CP001002">
    <property type="protein sequence ID" value="ACB28072.1"/>
    <property type="molecule type" value="Genomic_DNA"/>
</dbReference>
<dbReference type="eggNOG" id="COG3536">
    <property type="taxonomic scope" value="Bacteria"/>
</dbReference>
<organism evidence="4 5">
    <name type="scientific">Methylobacterium radiotolerans (strain ATCC 27329 / DSM 1819 / JCM 2831 / NBRC 15690 / NCIMB 10815 / 0-1)</name>
    <dbReference type="NCBI Taxonomy" id="426355"/>
    <lineage>
        <taxon>Bacteria</taxon>
        <taxon>Pseudomonadati</taxon>
        <taxon>Pseudomonadota</taxon>
        <taxon>Alphaproteobacteria</taxon>
        <taxon>Hyphomicrobiales</taxon>
        <taxon>Methylobacteriaceae</taxon>
        <taxon>Methylobacterium</taxon>
    </lineage>
</organism>
<dbReference type="InterPro" id="IPR038492">
    <property type="entry name" value="GBBH-like_N_sf"/>
</dbReference>
<reference evidence="4 5" key="1">
    <citation type="submission" date="2008-03" db="EMBL/GenBank/DDBJ databases">
        <title>Complete sequence of plasmid1 of Methylobacterium radiotolerans JCM 2831.</title>
        <authorList>
            <consortium name="US DOE Joint Genome Institute"/>
            <person name="Copeland A."/>
            <person name="Lucas S."/>
            <person name="Lapidus A."/>
            <person name="Glavina del Rio T."/>
            <person name="Dalin E."/>
            <person name="Tice H."/>
            <person name="Bruce D."/>
            <person name="Goodwin L."/>
            <person name="Pitluck S."/>
            <person name="Kiss H."/>
            <person name="Brettin T."/>
            <person name="Detter J.C."/>
            <person name="Han C."/>
            <person name="Kuske C.R."/>
            <person name="Schmutz J."/>
            <person name="Larimer F."/>
            <person name="Land M."/>
            <person name="Hauser L."/>
            <person name="Kyrpides N."/>
            <person name="Mikhailova N."/>
            <person name="Marx C.J."/>
            <person name="Richardson P."/>
        </authorList>
    </citation>
    <scope>NUCLEOTIDE SEQUENCE [LARGE SCALE GENOMIC DNA]</scope>
    <source>
        <strain evidence="5">ATCC 27329 / DSM 1819 / JCM 2831 / NBRC 15690 / NCIMB 10815 / 0-1</strain>
        <plasmid evidence="5">Plasmid pMRAD01</plasmid>
    </source>
</reference>
<gene>
    <name evidence="4" type="ordered locus">Mrad2831_6148</name>
</gene>
<keyword evidence="4" id="KW-0614">Plasmid</keyword>
<evidence type="ECO:0000259" key="3">
    <source>
        <dbReference type="Pfam" id="PF06155"/>
    </source>
</evidence>
<evidence type="ECO:0000256" key="1">
    <source>
        <dbReference type="ARBA" id="ARBA00022723"/>
    </source>
</evidence>
<keyword evidence="2" id="KW-0408">Iron</keyword>
<sequence length="125" mass="13548">MADQTTGLPNPPPFDPEAIPEAATLSRGGLSLRLEWRDGLAATLPAERLRLRCRCAWCTRDRVENRFPEACSGIAVTTVEPMGGYAVHIAFSDGHARGIFPWSYLRALAVEGPSVARDAPECRAA</sequence>
<dbReference type="KEGG" id="mrd:Mrad2831_6148"/>
<proteinExistence type="predicted"/>
<geneLocation type="plasmid" evidence="4 5">
    <name>pMRAD01</name>
</geneLocation>
<dbReference type="InterPro" id="IPR010376">
    <property type="entry name" value="GBBH-like_N"/>
</dbReference>
<dbReference type="HOGENOM" id="CLU_117841_2_0_5"/>
<dbReference type="Proteomes" id="UP000006589">
    <property type="component" value="Plasmid pMRAD01"/>
</dbReference>
<name>B1M997_METRJ</name>
<dbReference type="PANTHER" id="PTHR35303">
    <property type="entry name" value="OS02G0197800 PROTEIN"/>
    <property type="match status" value="1"/>
</dbReference>
<accession>B1M997</accession>
<dbReference type="RefSeq" id="WP_012329858.1">
    <property type="nucleotide sequence ID" value="NC_010510.1"/>
</dbReference>